<evidence type="ECO:0000313" key="8">
    <source>
        <dbReference type="Proteomes" id="UP000220340"/>
    </source>
</evidence>
<protein>
    <submittedName>
        <fullName evidence="6">NAD(P)/FAD-dependent oxidoreductase</fullName>
    </submittedName>
</protein>
<name>A0A1Q4H5N8_9MYCO</name>
<comment type="similarity">
    <text evidence="1">Belongs to the FAD-binding monooxygenase family.</text>
</comment>
<dbReference type="InterPro" id="IPR020946">
    <property type="entry name" value="Flavin_mOase-like"/>
</dbReference>
<dbReference type="Pfam" id="PF13450">
    <property type="entry name" value="NAD_binding_8"/>
    <property type="match status" value="1"/>
</dbReference>
<dbReference type="AlphaFoldDB" id="A0A1Q4H5N8"/>
<evidence type="ECO:0000256" key="3">
    <source>
        <dbReference type="ARBA" id="ARBA00022827"/>
    </source>
</evidence>
<dbReference type="Gene3D" id="3.50.50.60">
    <property type="entry name" value="FAD/NAD(P)-binding domain"/>
    <property type="match status" value="1"/>
</dbReference>
<dbReference type="Proteomes" id="UP000191039">
    <property type="component" value="Unassembled WGS sequence"/>
</dbReference>
<evidence type="ECO:0000256" key="1">
    <source>
        <dbReference type="ARBA" id="ARBA00010139"/>
    </source>
</evidence>
<dbReference type="Proteomes" id="UP000220340">
    <property type="component" value="Unassembled WGS sequence"/>
</dbReference>
<keyword evidence="4" id="KW-0560">Oxidoreductase</keyword>
<evidence type="ECO:0000313" key="5">
    <source>
        <dbReference type="EMBL" id="OPE55061.1"/>
    </source>
</evidence>
<reference evidence="6 8" key="2">
    <citation type="submission" date="2017-10" db="EMBL/GenBank/DDBJ databases">
        <title>The new phylogeny of genus Mycobacterium.</title>
        <authorList>
            <person name="Tortoli E."/>
            <person name="Trovato A."/>
            <person name="Cirillo D.M."/>
        </authorList>
    </citation>
    <scope>NUCLEOTIDE SEQUENCE [LARGE SCALE GENOMIC DNA]</scope>
    <source>
        <strain evidence="6 8">IP141170001</strain>
    </source>
</reference>
<dbReference type="SUPFAM" id="SSF51905">
    <property type="entry name" value="FAD/NAD(P)-binding domain"/>
    <property type="match status" value="1"/>
</dbReference>
<sequence>MTILESTVEEAADTPQLRAVGWLESFGNALATQSRPALQDLFEPAAGWRDLVAFTWNLRQAHDRDAIVDLLLGTNPGIAAEGFRIDESRPAPTELPAADGGLPTVEMFFRFNVEAGEADGYVVLVPDADQPEVLRARTLLTRLVALKDGPSLWPPHGRFDAEHPDVRWGEFVRRQQAFEDRDPEALIVGGGQFGVMTAANLAKLGVEALIIDKNPRVGDAWRLRYESLCLHQPNNMLHFSMMPFPQNFPEYLPKDKLAQWFESYVASFDLNFWTSTEFVGATYDEERGEWEVTLRLADGSTRVMRPKHLLMATGGSRIPMIPDLPGLEDFAGTTLHGDYYRDGADYKGKRVLIIGTGTSAHDFAHDIVRAGGTSTMVQRSPLIVIDQATANVMFGDYTNHDVPTDLVDLRFLAGGVYHQERSAFIEFQKYADEADSELHEGLRKAGLKVWSGEDNTGFYYTYLSKNKGGYYLNVGASNAIARGEIDILQLDTIEKFDAAGIVLDDGSRRDFDVIIFATAQESHLKGIERMFGSEFAEKLGPIWGFDNDGEMRNVLKPTAHEGFWILDGSIPMARWHSPLVALLVKAELIGAIPADFKAEGHISRTPVEPMPALEIEIRNREGARSA</sequence>
<organism evidence="5 7">
    <name type="scientific">Mycolicibacterium diernhoferi</name>
    <dbReference type="NCBI Taxonomy" id="1801"/>
    <lineage>
        <taxon>Bacteria</taxon>
        <taxon>Bacillati</taxon>
        <taxon>Actinomycetota</taxon>
        <taxon>Actinomycetes</taxon>
        <taxon>Mycobacteriales</taxon>
        <taxon>Mycobacteriaceae</taxon>
        <taxon>Mycolicibacterium</taxon>
    </lineage>
</organism>
<dbReference type="Pfam" id="PF00743">
    <property type="entry name" value="FMO-like"/>
    <property type="match status" value="1"/>
</dbReference>
<keyword evidence="3" id="KW-0274">FAD</keyword>
<dbReference type="STRING" id="1801.BRW64_24410"/>
<dbReference type="InterPro" id="IPR050982">
    <property type="entry name" value="Auxin_biosynth/cation_transpt"/>
</dbReference>
<gene>
    <name evidence="5" type="ORF">BV510_06985</name>
    <name evidence="6" type="ORF">CRI78_09185</name>
</gene>
<proteinExistence type="inferred from homology"/>
<evidence type="ECO:0000313" key="7">
    <source>
        <dbReference type="Proteomes" id="UP000191039"/>
    </source>
</evidence>
<keyword evidence="2" id="KW-0285">Flavoprotein</keyword>
<accession>A0A1Q4H5N8</accession>
<dbReference type="OrthoDB" id="9808049at2"/>
<reference evidence="5 7" key="1">
    <citation type="submission" date="2016-09" db="EMBL/GenBank/DDBJ databases">
        <title>genome sequences of unsequenced Mycobacteria.</title>
        <authorList>
            <person name="Greninger A.L."/>
            <person name="Jerome K.R."/>
            <person name="Mcnair B."/>
            <person name="Wallis C."/>
            <person name="Fang F."/>
        </authorList>
    </citation>
    <scope>NUCLEOTIDE SEQUENCE [LARGE SCALE GENOMIC DNA]</scope>
    <source>
        <strain evidence="5 7">BM1</strain>
    </source>
</reference>
<evidence type="ECO:0000313" key="6">
    <source>
        <dbReference type="EMBL" id="PEG54682.1"/>
    </source>
</evidence>
<keyword evidence="8" id="KW-1185">Reference proteome</keyword>
<comment type="caution">
    <text evidence="5">The sequence shown here is derived from an EMBL/GenBank/DDBJ whole genome shotgun (WGS) entry which is preliminary data.</text>
</comment>
<dbReference type="GO" id="GO:0050661">
    <property type="term" value="F:NADP binding"/>
    <property type="evidence" value="ECO:0007669"/>
    <property type="project" value="InterPro"/>
</dbReference>
<dbReference type="EMBL" id="MIJD01000049">
    <property type="protein sequence ID" value="OPE55061.1"/>
    <property type="molecule type" value="Genomic_DNA"/>
</dbReference>
<dbReference type="RefSeq" id="WP_073859060.1">
    <property type="nucleotide sequence ID" value="NZ_BAAATC010000015.1"/>
</dbReference>
<dbReference type="InterPro" id="IPR036188">
    <property type="entry name" value="FAD/NAD-bd_sf"/>
</dbReference>
<evidence type="ECO:0000256" key="4">
    <source>
        <dbReference type="ARBA" id="ARBA00023002"/>
    </source>
</evidence>
<dbReference type="PANTHER" id="PTHR43539:SF68">
    <property type="entry name" value="FLAVIN-BINDING MONOOXYGENASE-LIKE PROTEIN (AFU_ORTHOLOGUE AFUA_4G09220)"/>
    <property type="match status" value="1"/>
</dbReference>
<evidence type="ECO:0000256" key="2">
    <source>
        <dbReference type="ARBA" id="ARBA00022630"/>
    </source>
</evidence>
<dbReference type="GO" id="GO:0004499">
    <property type="term" value="F:N,N-dimethylaniline monooxygenase activity"/>
    <property type="evidence" value="ECO:0007669"/>
    <property type="project" value="InterPro"/>
</dbReference>
<dbReference type="PANTHER" id="PTHR43539">
    <property type="entry name" value="FLAVIN-BINDING MONOOXYGENASE-LIKE PROTEIN (AFU_ORTHOLOGUE AFUA_4G09220)"/>
    <property type="match status" value="1"/>
</dbReference>
<dbReference type="EMBL" id="PDCR01000010">
    <property type="protein sequence ID" value="PEG54682.1"/>
    <property type="molecule type" value="Genomic_DNA"/>
</dbReference>
<dbReference type="GO" id="GO:0050660">
    <property type="term" value="F:flavin adenine dinucleotide binding"/>
    <property type="evidence" value="ECO:0007669"/>
    <property type="project" value="InterPro"/>
</dbReference>
<dbReference type="PRINTS" id="PR00411">
    <property type="entry name" value="PNDRDTASEI"/>
</dbReference>